<dbReference type="PANTHER" id="PTHR11461:SF211">
    <property type="entry name" value="GH10112P-RELATED"/>
    <property type="match status" value="1"/>
</dbReference>
<sequence>MLILQMGLEEIYSNQANFSEIIEKENLKVSKIIQKATIEINEEGGEASGTSAVIGVEKIGDHPPPPVFRADRPFMYLLTYDLEESTIPFYRSKFVVVFMGKVAKPEIVN</sequence>
<organism evidence="5 6">
    <name type="scientific">Popillia japonica</name>
    <name type="common">Japanese beetle</name>
    <dbReference type="NCBI Taxonomy" id="7064"/>
    <lineage>
        <taxon>Eukaryota</taxon>
        <taxon>Metazoa</taxon>
        <taxon>Ecdysozoa</taxon>
        <taxon>Arthropoda</taxon>
        <taxon>Hexapoda</taxon>
        <taxon>Insecta</taxon>
        <taxon>Pterygota</taxon>
        <taxon>Neoptera</taxon>
        <taxon>Endopterygota</taxon>
        <taxon>Coleoptera</taxon>
        <taxon>Polyphaga</taxon>
        <taxon>Scarabaeiformia</taxon>
        <taxon>Scarabaeidae</taxon>
        <taxon>Rutelinae</taxon>
        <taxon>Popillia</taxon>
    </lineage>
</organism>
<dbReference type="PANTHER" id="PTHR11461">
    <property type="entry name" value="SERINE PROTEASE INHIBITOR, SERPIN"/>
    <property type="match status" value="1"/>
</dbReference>
<dbReference type="Proteomes" id="UP001458880">
    <property type="component" value="Unassembled WGS sequence"/>
</dbReference>
<dbReference type="InterPro" id="IPR023795">
    <property type="entry name" value="Serpin_CS"/>
</dbReference>
<keyword evidence="6" id="KW-1185">Reference proteome</keyword>
<evidence type="ECO:0000256" key="1">
    <source>
        <dbReference type="ARBA" id="ARBA00009500"/>
    </source>
</evidence>
<proteinExistence type="inferred from homology"/>
<dbReference type="Pfam" id="PF00079">
    <property type="entry name" value="Serpin"/>
    <property type="match status" value="1"/>
</dbReference>
<comment type="similarity">
    <text evidence="1">Belongs to the serpin family.</text>
</comment>
<evidence type="ECO:0000259" key="4">
    <source>
        <dbReference type="Pfam" id="PF00079"/>
    </source>
</evidence>
<dbReference type="InterPro" id="IPR000215">
    <property type="entry name" value="Serpin_fam"/>
</dbReference>
<name>A0AAW1LAK3_POPJA</name>
<dbReference type="EMBL" id="JASPKY010000131">
    <property type="protein sequence ID" value="KAK9731480.1"/>
    <property type="molecule type" value="Genomic_DNA"/>
</dbReference>
<dbReference type="AlphaFoldDB" id="A0AAW1LAK3"/>
<gene>
    <name evidence="5" type="ORF">QE152_g13593</name>
</gene>
<accession>A0AAW1LAK3</accession>
<comment type="caution">
    <text evidence="5">The sequence shown here is derived from an EMBL/GenBank/DDBJ whole genome shotgun (WGS) entry which is preliminary data.</text>
</comment>
<keyword evidence="3 5" id="KW-0722">Serine protease inhibitor</keyword>
<evidence type="ECO:0000313" key="6">
    <source>
        <dbReference type="Proteomes" id="UP001458880"/>
    </source>
</evidence>
<dbReference type="InterPro" id="IPR042178">
    <property type="entry name" value="Serpin_sf_1"/>
</dbReference>
<dbReference type="GO" id="GO:0004867">
    <property type="term" value="F:serine-type endopeptidase inhibitor activity"/>
    <property type="evidence" value="ECO:0007669"/>
    <property type="project" value="UniProtKB-KW"/>
</dbReference>
<keyword evidence="2 5" id="KW-0646">Protease inhibitor</keyword>
<feature type="domain" description="Serpin" evidence="4">
    <location>
        <begin position="5"/>
        <end position="104"/>
    </location>
</feature>
<evidence type="ECO:0000256" key="3">
    <source>
        <dbReference type="ARBA" id="ARBA00022900"/>
    </source>
</evidence>
<dbReference type="InterPro" id="IPR036186">
    <property type="entry name" value="Serpin_sf"/>
</dbReference>
<dbReference type="InterPro" id="IPR023796">
    <property type="entry name" value="Serpin_dom"/>
</dbReference>
<dbReference type="PROSITE" id="PS00284">
    <property type="entry name" value="SERPIN"/>
    <property type="match status" value="1"/>
</dbReference>
<dbReference type="SUPFAM" id="SSF56574">
    <property type="entry name" value="Serpins"/>
    <property type="match status" value="1"/>
</dbReference>
<reference evidence="5 6" key="1">
    <citation type="journal article" date="2024" name="BMC Genomics">
        <title>De novo assembly and annotation of Popillia japonica's genome with initial clues to its potential as an invasive pest.</title>
        <authorList>
            <person name="Cucini C."/>
            <person name="Boschi S."/>
            <person name="Funari R."/>
            <person name="Cardaioli E."/>
            <person name="Iannotti N."/>
            <person name="Marturano G."/>
            <person name="Paoli F."/>
            <person name="Bruttini M."/>
            <person name="Carapelli A."/>
            <person name="Frati F."/>
            <person name="Nardi F."/>
        </authorList>
    </citation>
    <scope>NUCLEOTIDE SEQUENCE [LARGE SCALE GENOMIC DNA]</scope>
    <source>
        <strain evidence="5">DMR45628</strain>
    </source>
</reference>
<protein>
    <submittedName>
        <fullName evidence="5">Serpin (Serine protease inhibitor)</fullName>
    </submittedName>
</protein>
<evidence type="ECO:0000313" key="5">
    <source>
        <dbReference type="EMBL" id="KAK9731480.1"/>
    </source>
</evidence>
<dbReference type="Gene3D" id="3.30.497.10">
    <property type="entry name" value="Antithrombin, subunit I, domain 2"/>
    <property type="match status" value="1"/>
</dbReference>
<dbReference type="GO" id="GO:0005615">
    <property type="term" value="C:extracellular space"/>
    <property type="evidence" value="ECO:0007669"/>
    <property type="project" value="InterPro"/>
</dbReference>
<evidence type="ECO:0000256" key="2">
    <source>
        <dbReference type="ARBA" id="ARBA00022690"/>
    </source>
</evidence>